<dbReference type="SUPFAM" id="SSF55961">
    <property type="entry name" value="Bet v1-like"/>
    <property type="match status" value="1"/>
</dbReference>
<sequence>MLLAVDPARLFAHLDDHRRLSSHMEKPSLMTAGASMRIETDDRHGQALGSVIRMTGRVLGMRLSLEEVVTAYEPPRHKAWETVGEPRLLVIGGYRMGFEIDQAPGGSRLVVFIDYRLPAKGLSLLLGRVLGGAYAAWCTRRMAEDARAVFGVPSPTSKGRPLDEHRQD</sequence>
<dbReference type="Proteomes" id="UP000037660">
    <property type="component" value="Unassembled WGS sequence"/>
</dbReference>
<name>A0A0K8NUI4_PISS1</name>
<dbReference type="Gene3D" id="3.30.530.20">
    <property type="match status" value="1"/>
</dbReference>
<accession>A0A0K8NUI4</accession>
<dbReference type="Pfam" id="PF10604">
    <property type="entry name" value="Polyketide_cyc2"/>
    <property type="match status" value="1"/>
</dbReference>
<evidence type="ECO:0000313" key="1">
    <source>
        <dbReference type="EMBL" id="GAP34028.1"/>
    </source>
</evidence>
<keyword evidence="2" id="KW-1185">Reference proteome</keyword>
<organism evidence="1 2">
    <name type="scientific">Piscinibacter sakaiensis</name>
    <name type="common">Ideonella sakaiensis</name>
    <dbReference type="NCBI Taxonomy" id="1547922"/>
    <lineage>
        <taxon>Bacteria</taxon>
        <taxon>Pseudomonadati</taxon>
        <taxon>Pseudomonadota</taxon>
        <taxon>Betaproteobacteria</taxon>
        <taxon>Burkholderiales</taxon>
        <taxon>Sphaerotilaceae</taxon>
        <taxon>Piscinibacter</taxon>
    </lineage>
</organism>
<dbReference type="STRING" id="1547922.ISF6_3454"/>
<gene>
    <name evidence="1" type="ORF">ISF6_3454</name>
</gene>
<dbReference type="InterPro" id="IPR023393">
    <property type="entry name" value="START-like_dom_sf"/>
</dbReference>
<dbReference type="EMBL" id="BBYR01000005">
    <property type="protein sequence ID" value="GAP34028.1"/>
    <property type="molecule type" value="Genomic_DNA"/>
</dbReference>
<evidence type="ECO:0000313" key="2">
    <source>
        <dbReference type="Proteomes" id="UP000037660"/>
    </source>
</evidence>
<reference evidence="1 2" key="2">
    <citation type="journal article" date="2016" name="Science">
        <title>A bacterium that degrades and assimilates poly(ethylene terephthalate).</title>
        <authorList>
            <person name="Yoshida S."/>
            <person name="Hiraga K."/>
            <person name="Takehana T."/>
            <person name="Taniguchi I."/>
            <person name="Yamaji H."/>
            <person name="Maeda Y."/>
            <person name="Toyohara K."/>
            <person name="Miyamoto K."/>
            <person name="Kimura Y."/>
            <person name="Oda K."/>
        </authorList>
    </citation>
    <scope>NUCLEOTIDE SEQUENCE [LARGE SCALE GENOMIC DNA]</scope>
    <source>
        <strain evidence="2">NBRC 110686 / TISTR 2288 / 201-F6</strain>
    </source>
</reference>
<dbReference type="InterPro" id="IPR019587">
    <property type="entry name" value="Polyketide_cyclase/dehydratase"/>
</dbReference>
<comment type="caution">
    <text evidence="1">The sequence shown here is derived from an EMBL/GenBank/DDBJ whole genome shotgun (WGS) entry which is preliminary data.</text>
</comment>
<protein>
    <submittedName>
        <fullName evidence="1">Uncharacterized protein</fullName>
    </submittedName>
</protein>
<proteinExistence type="predicted"/>
<dbReference type="AlphaFoldDB" id="A0A0K8NUI4"/>
<reference evidence="2" key="1">
    <citation type="submission" date="2015-07" db="EMBL/GenBank/DDBJ databases">
        <title>Discovery of a poly(ethylene terephthalate assimilation.</title>
        <authorList>
            <person name="Yoshida S."/>
            <person name="Hiraga K."/>
            <person name="Takehana T."/>
            <person name="Taniguchi I."/>
            <person name="Yamaji H."/>
            <person name="Maeda Y."/>
            <person name="Toyohara K."/>
            <person name="Miyamoto K."/>
            <person name="Kimura Y."/>
            <person name="Oda K."/>
        </authorList>
    </citation>
    <scope>NUCLEOTIDE SEQUENCE [LARGE SCALE GENOMIC DNA]</scope>
    <source>
        <strain evidence="2">NBRC 110686 / TISTR 2288 / 201-F6</strain>
    </source>
</reference>